<dbReference type="RefSeq" id="WP_020293161.1">
    <property type="nucleotide sequence ID" value="NZ_CP118137.1"/>
</dbReference>
<dbReference type="AlphaFoldDB" id="A0AAX3FZF7"/>
<protein>
    <recommendedName>
        <fullName evidence="3">DUF4393 domain-containing protein</fullName>
    </recommendedName>
</protein>
<accession>A0AAX3FZF7</accession>
<organism evidence="1 2">
    <name type="scientific">Pseudomonas chlororaphis</name>
    <dbReference type="NCBI Taxonomy" id="587753"/>
    <lineage>
        <taxon>Bacteria</taxon>
        <taxon>Pseudomonadati</taxon>
        <taxon>Pseudomonadota</taxon>
        <taxon>Gammaproteobacteria</taxon>
        <taxon>Pseudomonadales</taxon>
        <taxon>Pseudomonadaceae</taxon>
        <taxon>Pseudomonas</taxon>
    </lineage>
</organism>
<dbReference type="EMBL" id="LR134334">
    <property type="protein sequence ID" value="VEF76157.1"/>
    <property type="molecule type" value="Genomic_DNA"/>
</dbReference>
<evidence type="ECO:0008006" key="3">
    <source>
        <dbReference type="Google" id="ProtNLM"/>
    </source>
</evidence>
<sequence>MKKVDLEAADPKVEPFDEKLHRIGRATIGAIPVVGSPLLEIFNSLLEAPLNRRRTETMLAIGAALNDLIEQGIVTEAGLQENEAFVSTVAEVCNISLRNHQAEKLEALRNAVINSALPTCPSDDYRQVFLNFVDVCTVSHIRLLKLFENPDRWFADNNRVKPYQTTVSLSQIIASAMPELIENHEILDSIWADLYQKGLVEVKQLEMILSADSCLSKQTTQFGSKLVTFLS</sequence>
<gene>
    <name evidence="1" type="ORF">NCTC7357_04515</name>
</gene>
<evidence type="ECO:0000313" key="1">
    <source>
        <dbReference type="EMBL" id="VEF76157.1"/>
    </source>
</evidence>
<dbReference type="Proteomes" id="UP000277437">
    <property type="component" value="Chromosome"/>
</dbReference>
<proteinExistence type="predicted"/>
<evidence type="ECO:0000313" key="2">
    <source>
        <dbReference type="Proteomes" id="UP000277437"/>
    </source>
</evidence>
<name>A0AAX3FZF7_9PSED</name>
<reference evidence="1 2" key="1">
    <citation type="submission" date="2018-12" db="EMBL/GenBank/DDBJ databases">
        <authorList>
            <consortium name="Pathogen Informatics"/>
        </authorList>
    </citation>
    <scope>NUCLEOTIDE SEQUENCE [LARGE SCALE GENOMIC DNA]</scope>
    <source>
        <strain evidence="1 2">NCTC7357</strain>
    </source>
</reference>